<gene>
    <name evidence="1" type="ORF">C3430_24205</name>
</gene>
<evidence type="ECO:0000313" key="1">
    <source>
        <dbReference type="EMBL" id="POU61121.1"/>
    </source>
</evidence>
<name>A0A2S4RR21_CITAM</name>
<dbReference type="EMBL" id="PQLX01000013">
    <property type="protein sequence ID" value="POU61121.1"/>
    <property type="molecule type" value="Genomic_DNA"/>
</dbReference>
<dbReference type="OrthoDB" id="9990206at2"/>
<accession>A0A2S4RR21</accession>
<reference evidence="1 2" key="1">
    <citation type="submission" date="2018-01" db="EMBL/GenBank/DDBJ databases">
        <title>Complete genome sequences of 14 Citrobacter spp. isolated from plant in Canada.</title>
        <authorList>
            <person name="Bhandare S.G."/>
            <person name="Colavecchio A."/>
            <person name="Jeukens J."/>
            <person name="Emond-Rheault J.-G."/>
            <person name="Freschi L."/>
            <person name="Hamel J."/>
            <person name="Kukavica-Ibrulj I."/>
            <person name="Levesque R."/>
            <person name="Goodridge L."/>
        </authorList>
    </citation>
    <scope>NUCLEOTIDE SEQUENCE [LARGE SCALE GENOMIC DNA]</scope>
    <source>
        <strain evidence="1 2">S1285</strain>
    </source>
</reference>
<dbReference type="AlphaFoldDB" id="A0A2S4RR21"/>
<evidence type="ECO:0000313" key="2">
    <source>
        <dbReference type="Proteomes" id="UP000237003"/>
    </source>
</evidence>
<comment type="caution">
    <text evidence="1">The sequence shown here is derived from an EMBL/GenBank/DDBJ whole genome shotgun (WGS) entry which is preliminary data.</text>
</comment>
<proteinExistence type="predicted"/>
<organism evidence="1 2">
    <name type="scientific">Citrobacter amalonaticus</name>
    <dbReference type="NCBI Taxonomy" id="35703"/>
    <lineage>
        <taxon>Bacteria</taxon>
        <taxon>Pseudomonadati</taxon>
        <taxon>Pseudomonadota</taxon>
        <taxon>Gammaproteobacteria</taxon>
        <taxon>Enterobacterales</taxon>
        <taxon>Enterobacteriaceae</taxon>
        <taxon>Citrobacter</taxon>
    </lineage>
</organism>
<protein>
    <submittedName>
        <fullName evidence="1">Uncharacterized protein</fullName>
    </submittedName>
</protein>
<dbReference type="Proteomes" id="UP000237003">
    <property type="component" value="Unassembled WGS sequence"/>
</dbReference>
<sequence length="69" mass="7859">MRRQSEDSARLLPATACFLCRIVVPHAKISRILPTERTEMLSPEPFPVAEFSYSQITARDLSINLQPRC</sequence>